<keyword evidence="1" id="KW-1133">Transmembrane helix</keyword>
<evidence type="ECO:0000256" key="1">
    <source>
        <dbReference type="SAM" id="Phobius"/>
    </source>
</evidence>
<gene>
    <name evidence="3" type="ORF">JHX87_13690</name>
</gene>
<dbReference type="EMBL" id="CP067136">
    <property type="protein sequence ID" value="WCR06529.1"/>
    <property type="molecule type" value="Genomic_DNA"/>
</dbReference>
<dbReference type="RefSeq" id="WP_271884273.1">
    <property type="nucleotide sequence ID" value="NZ_CP067136.1"/>
</dbReference>
<evidence type="ECO:0000313" key="4">
    <source>
        <dbReference type="Proteomes" id="UP001219349"/>
    </source>
</evidence>
<feature type="chain" id="PRO_5046998459" evidence="2">
    <location>
        <begin position="25"/>
        <end position="202"/>
    </location>
</feature>
<sequence length="202" mass="21717">MNFRQLRNFLLILVIIAAPGLARAATVTETFTFNATLTSGDLLCGDSVGSETSCPAQFGQRGPALLTYGMSIGETYAGMFSLTFNDTGLENARCEINGKNCYYSDDFLPSTPVGSSPGNIDFTLNSQISSAFDLSGSPGSYGYGTDYMWDDQGLFYYSMVDFELTEVVYTNSALAPVPLPASLPLLGGALFGFGAWRRMRKG</sequence>
<dbReference type="Proteomes" id="UP001219349">
    <property type="component" value="Chromosome"/>
</dbReference>
<keyword evidence="1" id="KW-0812">Transmembrane</keyword>
<evidence type="ECO:0000256" key="2">
    <source>
        <dbReference type="SAM" id="SignalP"/>
    </source>
</evidence>
<organism evidence="3 4">
    <name type="scientific">Paracoccus fistulariae</name>
    <dbReference type="NCBI Taxonomy" id="658446"/>
    <lineage>
        <taxon>Bacteria</taxon>
        <taxon>Pseudomonadati</taxon>
        <taxon>Pseudomonadota</taxon>
        <taxon>Alphaproteobacteria</taxon>
        <taxon>Rhodobacterales</taxon>
        <taxon>Paracoccaceae</taxon>
        <taxon>Paracoccus</taxon>
    </lineage>
</organism>
<keyword evidence="1" id="KW-0472">Membrane</keyword>
<keyword evidence="4" id="KW-1185">Reference proteome</keyword>
<dbReference type="InterPro" id="IPR022472">
    <property type="entry name" value="VPLPA-CTERM"/>
</dbReference>
<accession>A0ABY7SI52</accession>
<feature type="signal peptide" evidence="2">
    <location>
        <begin position="1"/>
        <end position="24"/>
    </location>
</feature>
<protein>
    <submittedName>
        <fullName evidence="3">VPLPA-CTERM sorting domain-containing protein</fullName>
    </submittedName>
</protein>
<keyword evidence="2" id="KW-0732">Signal</keyword>
<evidence type="ECO:0000313" key="3">
    <source>
        <dbReference type="EMBL" id="WCR06529.1"/>
    </source>
</evidence>
<proteinExistence type="predicted"/>
<name>A0ABY7SI52_9RHOB</name>
<reference evidence="3 4" key="1">
    <citation type="submission" date="2021-01" db="EMBL/GenBank/DDBJ databases">
        <title>Biogeographic distribution of Paracoccus.</title>
        <authorList>
            <person name="Hollensteiner J."/>
            <person name="Leineberger J."/>
            <person name="Brinkhoff T."/>
            <person name="Daniel R."/>
        </authorList>
    </citation>
    <scope>NUCLEOTIDE SEQUENCE [LARGE SCALE GENOMIC DNA]</scope>
    <source>
        <strain evidence="3 4">KCTC 22803</strain>
    </source>
</reference>
<dbReference type="NCBIfam" id="TIGR03370">
    <property type="entry name" value="VPLPA-CTERM"/>
    <property type="match status" value="1"/>
</dbReference>
<feature type="transmembrane region" description="Helical" evidence="1">
    <location>
        <begin position="177"/>
        <end position="196"/>
    </location>
</feature>